<dbReference type="PANTHER" id="PTHR35902:SF3">
    <property type="entry name" value="NPCBM-ASSOCIATED, NEW3 DOMAIN OF ALPHA-GALACTOSIDASE"/>
    <property type="match status" value="1"/>
</dbReference>
<dbReference type="EMBL" id="CP025066">
    <property type="protein sequence ID" value="AUX08903.1"/>
    <property type="molecule type" value="Genomic_DNA"/>
</dbReference>
<dbReference type="Pfam" id="PF07705">
    <property type="entry name" value="CARDB"/>
    <property type="match status" value="1"/>
</dbReference>
<evidence type="ECO:0000313" key="4">
    <source>
        <dbReference type="Proteomes" id="UP000263012"/>
    </source>
</evidence>
<name>A0A343TII1_9EURY</name>
<feature type="transmembrane region" description="Helical" evidence="1">
    <location>
        <begin position="599"/>
        <end position="617"/>
    </location>
</feature>
<dbReference type="InterPro" id="IPR013783">
    <property type="entry name" value="Ig-like_fold"/>
</dbReference>
<keyword evidence="1" id="KW-0472">Membrane</keyword>
<dbReference type="InterPro" id="IPR011635">
    <property type="entry name" value="CARDB"/>
</dbReference>
<protein>
    <submittedName>
        <fullName evidence="3">S-layer domain-containing protein</fullName>
    </submittedName>
</protein>
<feature type="domain" description="CARDB" evidence="2">
    <location>
        <begin position="493"/>
        <end position="569"/>
    </location>
</feature>
<dbReference type="AlphaFoldDB" id="A0A343TII1"/>
<gene>
    <name evidence="3" type="ORF">AArcSl_1271</name>
</gene>
<keyword evidence="4" id="KW-1185">Reference proteome</keyword>
<reference evidence="4" key="1">
    <citation type="submission" date="2017-11" db="EMBL/GenBank/DDBJ databases">
        <title>Phenotypic and genomic properties of facultatively anaerobic sulfur-reducing natronoarchaea from hypersaline soda lakes.</title>
        <authorList>
            <person name="Sorokin D.Y."/>
            <person name="Kublanov I.V."/>
            <person name="Roman P."/>
            <person name="Sinninghe Damste J.S."/>
            <person name="Golyshin P.N."/>
            <person name="Rojo D."/>
            <person name="Ciordia S."/>
            <person name="Mena M.D.C."/>
            <person name="Ferrer M."/>
            <person name="Messina E."/>
            <person name="Smedile F."/>
            <person name="La Spada G."/>
            <person name="La Cono V."/>
            <person name="Yakimov M.M."/>
        </authorList>
    </citation>
    <scope>NUCLEOTIDE SEQUENCE [LARGE SCALE GENOMIC DNA]</scope>
    <source>
        <strain evidence="4">AArc-Sl</strain>
    </source>
</reference>
<accession>A0A343TII1</accession>
<keyword evidence="1" id="KW-0812">Transmembrane</keyword>
<sequence length="632" mass="68153">MSRLVLVAAVCIGLIAGGGAVASDAGVVVVLSDDTLVAGEEATLDLQIVNRETVAGETMQGTTVEVDAGDAPLTVRTAERSLGNVPTGASRTAPFDVVVDENATPGTYDLEVTVTYRTIEDDGEVVPEATTETETIDLEVTIEERARFAVVNATTDVHVGEPGAIELELKNVGTETARNATVEVQSIDPGLQIGGGTTFTRTFSGEWAVDETRTVRLATRATDDTEARVHALDVTVRFYDSLGVRRSDDVHEPGVEVGPEQEFAVGNVTSTLRVGEDGRVDATIRNEGNRSLENVVAILASPNPNVDVRDTESSVGTLEPGEQRDISFRVRLDDGADPDERLLPLAVRYRTPGGDVVVGDPVDVVDVAVAPKQEFAVEDVTSTLQVGKDGRVNATIRNEANRTIEGVVAIVESPNPNIAVRDPEWYVGTLGPGEQRDISFRVGLREDAEPGERALPLVVRYRTPYADNLLSDQIDVPVIVAEKIEPFEVEAISRTITQGEEITYRVEIRNAGDERYTDIEAQLFATPPLAVTDGEAYVPGLAPGESTEIAFGLEAEDDATPTTYSVSIDFRYEDEIGDRHLTDRQRLPVDVLESEPSPIVFVAVAALLVGVFALAYWQRERLRRVIDDLGPE</sequence>
<keyword evidence="1" id="KW-1133">Transmembrane helix</keyword>
<evidence type="ECO:0000259" key="2">
    <source>
        <dbReference type="Pfam" id="PF07705"/>
    </source>
</evidence>
<dbReference type="Proteomes" id="UP000263012">
    <property type="component" value="Chromosome"/>
</dbReference>
<evidence type="ECO:0000256" key="1">
    <source>
        <dbReference type="SAM" id="Phobius"/>
    </source>
</evidence>
<organism evidence="3 4">
    <name type="scientific">Halalkaliarchaeum desulfuricum</name>
    <dbReference type="NCBI Taxonomy" id="2055893"/>
    <lineage>
        <taxon>Archaea</taxon>
        <taxon>Methanobacteriati</taxon>
        <taxon>Methanobacteriota</taxon>
        <taxon>Stenosarchaea group</taxon>
        <taxon>Halobacteria</taxon>
        <taxon>Halobacteriales</taxon>
        <taxon>Haloferacaceae</taxon>
        <taxon>Halalkaliarchaeum</taxon>
    </lineage>
</organism>
<dbReference type="Gene3D" id="2.60.40.10">
    <property type="entry name" value="Immunoglobulins"/>
    <property type="match status" value="1"/>
</dbReference>
<evidence type="ECO:0000313" key="3">
    <source>
        <dbReference type="EMBL" id="AUX08903.1"/>
    </source>
</evidence>
<dbReference type="KEGG" id="hdf:AArcSl_1271"/>
<dbReference type="PANTHER" id="PTHR35902">
    <property type="entry name" value="S-LAYER DOMAIN-LIKE PROTEIN-RELATED"/>
    <property type="match status" value="1"/>
</dbReference>
<proteinExistence type="predicted"/>